<sequence>MDGKNLNGRVVFVDYAKPKTDFGGGIPIARGPPEEPPQPKVLIDEEL</sequence>
<reference evidence="2" key="1">
    <citation type="submission" date="2022-08" db="EMBL/GenBank/DDBJ databases">
        <authorList>
            <person name="Gutierrez-Valencia J."/>
        </authorList>
    </citation>
    <scope>NUCLEOTIDE SEQUENCE</scope>
</reference>
<comment type="caution">
    <text evidence="2">The sequence shown here is derived from an EMBL/GenBank/DDBJ whole genome shotgun (WGS) entry which is preliminary data.</text>
</comment>
<feature type="region of interest" description="Disordered" evidence="1">
    <location>
        <begin position="22"/>
        <end position="47"/>
    </location>
</feature>
<evidence type="ECO:0000313" key="2">
    <source>
        <dbReference type="EMBL" id="CAI0391416.1"/>
    </source>
</evidence>
<evidence type="ECO:0000313" key="3">
    <source>
        <dbReference type="Proteomes" id="UP001154282"/>
    </source>
</evidence>
<keyword evidence="3" id="KW-1185">Reference proteome</keyword>
<proteinExistence type="predicted"/>
<name>A0AAV0I1N6_9ROSI</name>
<evidence type="ECO:0000256" key="1">
    <source>
        <dbReference type="SAM" id="MobiDB-lite"/>
    </source>
</evidence>
<organism evidence="2 3">
    <name type="scientific">Linum tenue</name>
    <dbReference type="NCBI Taxonomy" id="586396"/>
    <lineage>
        <taxon>Eukaryota</taxon>
        <taxon>Viridiplantae</taxon>
        <taxon>Streptophyta</taxon>
        <taxon>Embryophyta</taxon>
        <taxon>Tracheophyta</taxon>
        <taxon>Spermatophyta</taxon>
        <taxon>Magnoliopsida</taxon>
        <taxon>eudicotyledons</taxon>
        <taxon>Gunneridae</taxon>
        <taxon>Pentapetalae</taxon>
        <taxon>rosids</taxon>
        <taxon>fabids</taxon>
        <taxon>Malpighiales</taxon>
        <taxon>Linaceae</taxon>
        <taxon>Linum</taxon>
    </lineage>
</organism>
<dbReference type="EMBL" id="CAMGYJ010000003">
    <property type="protein sequence ID" value="CAI0391416.1"/>
    <property type="molecule type" value="Genomic_DNA"/>
</dbReference>
<accession>A0AAV0I1N6</accession>
<dbReference type="Proteomes" id="UP001154282">
    <property type="component" value="Unassembled WGS sequence"/>
</dbReference>
<protein>
    <submittedName>
        <fullName evidence="2">Uncharacterized protein</fullName>
    </submittedName>
</protein>
<dbReference type="AlphaFoldDB" id="A0AAV0I1N6"/>
<gene>
    <name evidence="2" type="ORF">LITE_LOCUS7150</name>
</gene>